<dbReference type="Proteomes" id="UP000295726">
    <property type="component" value="Unassembled WGS sequence"/>
</dbReference>
<gene>
    <name evidence="11" type="ORF">EDD59_103105</name>
</gene>
<evidence type="ECO:0000256" key="7">
    <source>
        <dbReference type="ARBA" id="ARBA00022837"/>
    </source>
</evidence>
<keyword evidence="5" id="KW-0732">Signal</keyword>
<evidence type="ECO:0000256" key="3">
    <source>
        <dbReference type="ARBA" id="ARBA00022597"/>
    </source>
</evidence>
<evidence type="ECO:0000256" key="8">
    <source>
        <dbReference type="ARBA" id="ARBA00034323"/>
    </source>
</evidence>
<dbReference type="GO" id="GO:0030288">
    <property type="term" value="C:outer membrane-bounded periplasmic space"/>
    <property type="evidence" value="ECO:0007669"/>
    <property type="project" value="TreeGrafter"/>
</dbReference>
<dbReference type="EMBL" id="SLZZ01000003">
    <property type="protein sequence ID" value="TCS81688.1"/>
    <property type="molecule type" value="Genomic_DNA"/>
</dbReference>
<dbReference type="RefSeq" id="WP_132378977.1">
    <property type="nucleotide sequence ID" value="NZ_DAIPCY010000040.1"/>
</dbReference>
<accession>A0A4R3KEN3</accession>
<proteinExistence type="predicted"/>
<sequence>MRRILGRLWKVTGMVVLIAGMAMSFSGCIDTGDKAEGKNPIKIGVAIYRGDDTFISSVSSYLTSGGKALETKLGRKVIINIADAKNNQGSQNDQVDNFISRGYDIICVNMVDRTAAAVIADKAKEANIPIIFFNREPVEEDMQIWDKEYYVGTDAREAGILQGELLISEYGRNPENMDKNGDGKLQYVMLEGEQVHQDALIRTEYSVKTVLQAGIEMDKLGNETCNWMRSLSYEAMLKWLEKYGSAIEVVMANNDEMALGAVQALREKNMLENGPVIVGIDGIKECLESISKGDIYGTVKNDAKKQAEVILTIGGACAEGKDPKNLVPELDGHYVRVPHYKVTKVNAEVLLKEE</sequence>
<evidence type="ECO:0000256" key="5">
    <source>
        <dbReference type="ARBA" id="ARBA00022729"/>
    </source>
</evidence>
<dbReference type="Gene3D" id="3.40.50.2300">
    <property type="match status" value="2"/>
</dbReference>
<keyword evidence="7" id="KW-0106">Calcium</keyword>
<evidence type="ECO:0000256" key="1">
    <source>
        <dbReference type="ARBA" id="ARBA00004196"/>
    </source>
</evidence>
<evidence type="ECO:0000256" key="2">
    <source>
        <dbReference type="ARBA" id="ARBA00022448"/>
    </source>
</evidence>
<dbReference type="PANTHER" id="PTHR30036:SF2">
    <property type="entry name" value="D-GALACTOSE_METHYL-GALACTOSIDE BINDING PERIPLASMIC PROTEIN MGLB"/>
    <property type="match status" value="1"/>
</dbReference>
<keyword evidence="12" id="KW-1185">Reference proteome</keyword>
<dbReference type="InterPro" id="IPR044085">
    <property type="entry name" value="MglB-like_PBP1"/>
</dbReference>
<keyword evidence="6" id="KW-0574">Periplasm</keyword>
<dbReference type="PANTHER" id="PTHR30036">
    <property type="entry name" value="D-XYLOSE-BINDING PERIPLASMIC PROTEIN"/>
    <property type="match status" value="1"/>
</dbReference>
<feature type="domain" description="Periplasmic binding protein" evidence="10">
    <location>
        <begin position="43"/>
        <end position="321"/>
    </location>
</feature>
<dbReference type="AlphaFoldDB" id="A0A4R3KEN3"/>
<dbReference type="Pfam" id="PF13407">
    <property type="entry name" value="Peripla_BP_4"/>
    <property type="match status" value="1"/>
</dbReference>
<organism evidence="11 12">
    <name type="scientific">Muricomes intestini</name>
    <dbReference type="NCBI Taxonomy" id="1796634"/>
    <lineage>
        <taxon>Bacteria</taxon>
        <taxon>Bacillati</taxon>
        <taxon>Bacillota</taxon>
        <taxon>Clostridia</taxon>
        <taxon>Lachnospirales</taxon>
        <taxon>Lachnospiraceae</taxon>
        <taxon>Muricomes</taxon>
    </lineage>
</organism>
<dbReference type="GO" id="GO:0030246">
    <property type="term" value="F:carbohydrate binding"/>
    <property type="evidence" value="ECO:0007669"/>
    <property type="project" value="InterPro"/>
</dbReference>
<comment type="caution">
    <text evidence="11">The sequence shown here is derived from an EMBL/GenBank/DDBJ whole genome shotgun (WGS) entry which is preliminary data.</text>
</comment>
<dbReference type="CDD" id="cd01539">
    <property type="entry name" value="PBP1_GGBP"/>
    <property type="match status" value="1"/>
</dbReference>
<comment type="subcellular location">
    <subcellularLocation>
        <location evidence="1">Cell envelope</location>
    </subcellularLocation>
</comment>
<protein>
    <recommendedName>
        <fullName evidence="9">D-galactose/methyl-galactoside binding periplasmic protein MglB</fullName>
    </recommendedName>
</protein>
<dbReference type="OrthoDB" id="9769193at2"/>
<keyword evidence="3" id="KW-0762">Sugar transport</keyword>
<keyword evidence="4" id="KW-0479">Metal-binding</keyword>
<dbReference type="InterPro" id="IPR028082">
    <property type="entry name" value="Peripla_BP_I"/>
</dbReference>
<evidence type="ECO:0000313" key="12">
    <source>
        <dbReference type="Proteomes" id="UP000295726"/>
    </source>
</evidence>
<dbReference type="InterPro" id="IPR025997">
    <property type="entry name" value="SBP_2_dom"/>
</dbReference>
<dbReference type="GO" id="GO:0046872">
    <property type="term" value="F:metal ion binding"/>
    <property type="evidence" value="ECO:0007669"/>
    <property type="project" value="UniProtKB-KW"/>
</dbReference>
<dbReference type="InterPro" id="IPR050555">
    <property type="entry name" value="Bact_Solute-Bind_Prot2"/>
</dbReference>
<evidence type="ECO:0000259" key="10">
    <source>
        <dbReference type="Pfam" id="PF13407"/>
    </source>
</evidence>
<name>A0A4R3KEN3_9FIRM</name>
<evidence type="ECO:0000256" key="9">
    <source>
        <dbReference type="ARBA" id="ARBA00034344"/>
    </source>
</evidence>
<evidence type="ECO:0000313" key="11">
    <source>
        <dbReference type="EMBL" id="TCS81688.1"/>
    </source>
</evidence>
<evidence type="ECO:0000256" key="4">
    <source>
        <dbReference type="ARBA" id="ARBA00022723"/>
    </source>
</evidence>
<dbReference type="PROSITE" id="PS51257">
    <property type="entry name" value="PROKAR_LIPOPROTEIN"/>
    <property type="match status" value="1"/>
</dbReference>
<keyword evidence="2" id="KW-0813">Transport</keyword>
<comment type="subunit">
    <text evidence="8">The ABC transporter complex is composed of one ATP-binding protein (MglA), two transmembrane proteins (MglC) and a solute-binding protein (MglB).</text>
</comment>
<reference evidence="11 12" key="1">
    <citation type="submission" date="2019-03" db="EMBL/GenBank/DDBJ databases">
        <title>Genomic Encyclopedia of Type Strains, Phase IV (KMG-IV): sequencing the most valuable type-strain genomes for metagenomic binning, comparative biology and taxonomic classification.</title>
        <authorList>
            <person name="Goeker M."/>
        </authorList>
    </citation>
    <scope>NUCLEOTIDE SEQUENCE [LARGE SCALE GENOMIC DNA]</scope>
    <source>
        <strain evidence="11 12">DSM 29489</strain>
    </source>
</reference>
<evidence type="ECO:0000256" key="6">
    <source>
        <dbReference type="ARBA" id="ARBA00022764"/>
    </source>
</evidence>
<dbReference type="SUPFAM" id="SSF53822">
    <property type="entry name" value="Periplasmic binding protein-like I"/>
    <property type="match status" value="1"/>
</dbReference>